<keyword evidence="3" id="KW-0238">DNA-binding</keyword>
<evidence type="ECO:0000256" key="3">
    <source>
        <dbReference type="ARBA" id="ARBA00023125"/>
    </source>
</evidence>
<dbReference type="PRINTS" id="PR00036">
    <property type="entry name" value="HTHLACI"/>
</dbReference>
<gene>
    <name evidence="7" type="ORF">L2725_01495</name>
</gene>
<evidence type="ECO:0000313" key="7">
    <source>
        <dbReference type="EMBL" id="MCL2912468.1"/>
    </source>
</evidence>
<dbReference type="CDD" id="cd01392">
    <property type="entry name" value="HTH_LacI"/>
    <property type="match status" value="1"/>
</dbReference>
<evidence type="ECO:0000256" key="2">
    <source>
        <dbReference type="ARBA" id="ARBA00023015"/>
    </source>
</evidence>
<dbReference type="Proteomes" id="UP001202831">
    <property type="component" value="Unassembled WGS sequence"/>
</dbReference>
<dbReference type="PANTHER" id="PTHR30146">
    <property type="entry name" value="LACI-RELATED TRANSCRIPTIONAL REPRESSOR"/>
    <property type="match status" value="1"/>
</dbReference>
<dbReference type="InterPro" id="IPR010982">
    <property type="entry name" value="Lambda_DNA-bd_dom_sf"/>
</dbReference>
<name>A0ABT0N210_9GAMM</name>
<dbReference type="PROSITE" id="PS50932">
    <property type="entry name" value="HTH_LACI_2"/>
    <property type="match status" value="1"/>
</dbReference>
<dbReference type="InterPro" id="IPR028082">
    <property type="entry name" value="Peripla_BP_I"/>
</dbReference>
<dbReference type="EMBL" id="JAKIKT010000001">
    <property type="protein sequence ID" value="MCL2912468.1"/>
    <property type="molecule type" value="Genomic_DNA"/>
</dbReference>
<dbReference type="InterPro" id="IPR046335">
    <property type="entry name" value="LacI/GalR-like_sensor"/>
</dbReference>
<keyword evidence="8" id="KW-1185">Reference proteome</keyword>
<dbReference type="Pfam" id="PF00356">
    <property type="entry name" value="LacI"/>
    <property type="match status" value="1"/>
</dbReference>
<dbReference type="SUPFAM" id="SSF53822">
    <property type="entry name" value="Periplasmic binding protein-like I"/>
    <property type="match status" value="1"/>
</dbReference>
<dbReference type="InterPro" id="IPR057343">
    <property type="entry name" value="PurR_sensor_dom"/>
</dbReference>
<evidence type="ECO:0000256" key="5">
    <source>
        <dbReference type="ARBA" id="ARBA00044140"/>
    </source>
</evidence>
<dbReference type="Gene3D" id="1.10.260.40">
    <property type="entry name" value="lambda repressor-like DNA-binding domains"/>
    <property type="match status" value="1"/>
</dbReference>
<organism evidence="7 8">
    <name type="scientific">Shewanella corallii</name>
    <dbReference type="NCBI Taxonomy" id="560080"/>
    <lineage>
        <taxon>Bacteria</taxon>
        <taxon>Pseudomonadati</taxon>
        <taxon>Pseudomonadota</taxon>
        <taxon>Gammaproteobacteria</taxon>
        <taxon>Alteromonadales</taxon>
        <taxon>Shewanellaceae</taxon>
        <taxon>Shewanella</taxon>
    </lineage>
</organism>
<dbReference type="Gene3D" id="3.40.50.2300">
    <property type="match status" value="2"/>
</dbReference>
<dbReference type="PROSITE" id="PS00356">
    <property type="entry name" value="HTH_LACI_1"/>
    <property type="match status" value="1"/>
</dbReference>
<dbReference type="RefSeq" id="WP_249247295.1">
    <property type="nucleotide sequence ID" value="NZ_JAKIKT010000001.1"/>
</dbReference>
<evidence type="ECO:0000313" key="8">
    <source>
        <dbReference type="Proteomes" id="UP001202831"/>
    </source>
</evidence>
<protein>
    <recommendedName>
        <fullName evidence="5">Ribose operon repressor</fullName>
    </recommendedName>
</protein>
<reference evidence="7 8" key="1">
    <citation type="submission" date="2022-01" db="EMBL/GenBank/DDBJ databases">
        <title>Whole genome-based taxonomy of the Shewanellaceae.</title>
        <authorList>
            <person name="Martin-Rodriguez A.J."/>
        </authorList>
    </citation>
    <scope>NUCLEOTIDE SEQUENCE [LARGE SCALE GENOMIC DNA]</scope>
    <source>
        <strain evidence="7 8">DSM 21332</strain>
    </source>
</reference>
<dbReference type="PANTHER" id="PTHR30146:SF145">
    <property type="entry name" value="RIBOSE OPERON REPRESSOR"/>
    <property type="match status" value="1"/>
</dbReference>
<evidence type="ECO:0000259" key="6">
    <source>
        <dbReference type="PROSITE" id="PS50932"/>
    </source>
</evidence>
<proteinExistence type="predicted"/>
<dbReference type="SMART" id="SM00354">
    <property type="entry name" value="HTH_LACI"/>
    <property type="match status" value="1"/>
</dbReference>
<dbReference type="CDD" id="cd06275">
    <property type="entry name" value="PBP1_PurR"/>
    <property type="match status" value="1"/>
</dbReference>
<dbReference type="InterPro" id="IPR000843">
    <property type="entry name" value="HTH_LacI"/>
</dbReference>
<accession>A0ABT0N210</accession>
<feature type="domain" description="HTH lacI-type" evidence="6">
    <location>
        <begin position="2"/>
        <end position="57"/>
    </location>
</feature>
<keyword evidence="1" id="KW-0678">Repressor</keyword>
<keyword evidence="4" id="KW-0804">Transcription</keyword>
<dbReference type="SUPFAM" id="SSF47413">
    <property type="entry name" value="lambda repressor-like DNA-binding domains"/>
    <property type="match status" value="1"/>
</dbReference>
<evidence type="ECO:0000256" key="4">
    <source>
        <dbReference type="ARBA" id="ARBA00023163"/>
    </source>
</evidence>
<sequence>MATMKDVAKLAGVSTSTVSHVMNLTRFVSEDIAKRVQDAARELNYSGPSAVARSLKTCRTNTIGMLVTTSTNPFYAEVVRGVEQACYQQGYNLILCNTEGDVQRLKRSLSTLVERRVDGLIMMCAMLEGEDAALYERLKKLPVVVMDWGEADFPCDRIQGHSRKGGQLATQYLLDKGHRHIGCITGPRNRQQADLRYQGFADAMTDAGLTINPDWMIESNFESDGGKAAFASLFANVEHDKSRLPSALFVCNDMMAIGVLHAAQNAGIKVPQELSIIGYDDIHLARYMNPALTTIHQSKGKLGAEAVNALLARLQDPTLAPQFMDIEPSVVERDSVQILK</sequence>
<evidence type="ECO:0000256" key="1">
    <source>
        <dbReference type="ARBA" id="ARBA00022491"/>
    </source>
</evidence>
<comment type="caution">
    <text evidence="7">The sequence shown here is derived from an EMBL/GenBank/DDBJ whole genome shotgun (WGS) entry which is preliminary data.</text>
</comment>
<dbReference type="Pfam" id="PF13377">
    <property type="entry name" value="Peripla_BP_3"/>
    <property type="match status" value="1"/>
</dbReference>
<keyword evidence="2" id="KW-0805">Transcription regulation</keyword>